<reference evidence="1 2" key="1">
    <citation type="submission" date="2018-08" db="EMBL/GenBank/DDBJ databases">
        <title>Sequencing the genomes of 1000 actinobacteria strains.</title>
        <authorList>
            <person name="Klenk H.-P."/>
        </authorList>
    </citation>
    <scope>NUCLEOTIDE SEQUENCE [LARGE SCALE GENOMIC DNA]</scope>
    <source>
        <strain evidence="1 2">DSM 22891</strain>
    </source>
</reference>
<protein>
    <recommendedName>
        <fullName evidence="3">Secreted protein</fullName>
    </recommendedName>
</protein>
<dbReference type="RefSeq" id="WP_147304717.1">
    <property type="nucleotide sequence ID" value="NZ_QTUC01000001.1"/>
</dbReference>
<organism evidence="1 2">
    <name type="scientific">Thermasporomyces composti</name>
    <dbReference type="NCBI Taxonomy" id="696763"/>
    <lineage>
        <taxon>Bacteria</taxon>
        <taxon>Bacillati</taxon>
        <taxon>Actinomycetota</taxon>
        <taxon>Actinomycetes</taxon>
        <taxon>Propionibacteriales</taxon>
        <taxon>Nocardioidaceae</taxon>
        <taxon>Thermasporomyces</taxon>
    </lineage>
</organism>
<gene>
    <name evidence="1" type="ORF">DFJ64_2963</name>
</gene>
<dbReference type="Pfam" id="PF18986">
    <property type="entry name" value="DUF5719"/>
    <property type="match status" value="1"/>
</dbReference>
<evidence type="ECO:0008006" key="3">
    <source>
        <dbReference type="Google" id="ProtNLM"/>
    </source>
</evidence>
<dbReference type="AlphaFoldDB" id="A0A3D9V7S6"/>
<dbReference type="OrthoDB" id="3729011at2"/>
<proteinExistence type="predicted"/>
<accession>A0A3D9V7S6</accession>
<evidence type="ECO:0000313" key="2">
    <source>
        <dbReference type="Proteomes" id="UP000256485"/>
    </source>
</evidence>
<dbReference type="Proteomes" id="UP000256485">
    <property type="component" value="Unassembled WGS sequence"/>
</dbReference>
<dbReference type="InterPro" id="IPR043777">
    <property type="entry name" value="DUF5719"/>
</dbReference>
<evidence type="ECO:0000313" key="1">
    <source>
        <dbReference type="EMBL" id="REF37519.1"/>
    </source>
</evidence>
<keyword evidence="2" id="KW-1185">Reference proteome</keyword>
<name>A0A3D9V7S6_THECX</name>
<sequence>MKTVMKGVALRFGAVAAVAGVLVGVASVVPPRVPEAGRPPSRVALERATLVCPEPSFVRGVSSTDVAAISALTEADIPGRRSGRRLEPALDIAPLGQTKAVASGTRRHEVVSYSVRTSEVPPLLVAARGDLAPGVTAGQLTRTDEGPLRGLAEALCVAPASEFWFVGAGSEVGRHGRVYLTNADEGTAHVDLLLFDEKGPVAAETGRGLAIKGGSQMVVELDRLAPTSKRLAVAVRTRQGRVTAALRDDAVQGETPQGVDWIPAAVPPARDVVVPGIAPGSGERVLSIVAPGDSTATVEVSILSPQGSFRPAGLERVEVKPGAVTQIRLDEVTQKSAAAVRLTSDVPVTASVRSVVGATDGPRDVVHTAATRAVAGTAVVPLTLGGARRSATLLLSTTSQRSASATITLHALDGRPLDKTETTVRPGSTAAVKLTAPAREKHYVITVRSDSGGPLYGARLLVENAPDGPLASAWPLFSGATTAVRPVARPDPTAGIGSEEPRDAIFG</sequence>
<comment type="caution">
    <text evidence="1">The sequence shown here is derived from an EMBL/GenBank/DDBJ whole genome shotgun (WGS) entry which is preliminary data.</text>
</comment>
<dbReference type="EMBL" id="QTUC01000001">
    <property type="protein sequence ID" value="REF37519.1"/>
    <property type="molecule type" value="Genomic_DNA"/>
</dbReference>